<keyword evidence="4" id="KW-0732">Signal</keyword>
<comment type="caution">
    <text evidence="9">The sequence shown here is derived from an EMBL/GenBank/DDBJ whole genome shotgun (WGS) entry which is preliminary data.</text>
</comment>
<reference evidence="9 10" key="1">
    <citation type="journal article" date="2018" name="Sci. Rep.">
        <title>Comparative analysis of the Pocillopora damicornis genome highlights role of immune system in coral evolution.</title>
        <authorList>
            <person name="Cunning R."/>
            <person name="Bay R.A."/>
            <person name="Gillette P."/>
            <person name="Baker A.C."/>
            <person name="Traylor-Knowles N."/>
        </authorList>
    </citation>
    <scope>NUCLEOTIDE SEQUENCE [LARGE SCALE GENOMIC DNA]</scope>
    <source>
        <strain evidence="9">RSMAS</strain>
        <tissue evidence="9">Whole animal</tissue>
    </source>
</reference>
<dbReference type="InterPro" id="IPR059081">
    <property type="entry name" value="PRRT3-4"/>
</dbReference>
<dbReference type="InterPro" id="IPR052836">
    <property type="entry name" value="PRRT_domain-containing"/>
</dbReference>
<protein>
    <recommendedName>
        <fullName evidence="8">Proline-rich transmembrane protein 3/4 domain-containing protein</fullName>
    </recommendedName>
</protein>
<evidence type="ECO:0000256" key="4">
    <source>
        <dbReference type="ARBA" id="ARBA00022729"/>
    </source>
</evidence>
<feature type="transmembrane region" description="Helical" evidence="7">
    <location>
        <begin position="223"/>
        <end position="245"/>
    </location>
</feature>
<evidence type="ECO:0000256" key="6">
    <source>
        <dbReference type="ARBA" id="ARBA00023136"/>
    </source>
</evidence>
<feature type="domain" description="Proline-rich transmembrane protein 3/4" evidence="8">
    <location>
        <begin position="5"/>
        <end position="288"/>
    </location>
</feature>
<organism evidence="9 10">
    <name type="scientific">Pocillopora damicornis</name>
    <name type="common">Cauliflower coral</name>
    <name type="synonym">Millepora damicornis</name>
    <dbReference type="NCBI Taxonomy" id="46731"/>
    <lineage>
        <taxon>Eukaryota</taxon>
        <taxon>Metazoa</taxon>
        <taxon>Cnidaria</taxon>
        <taxon>Anthozoa</taxon>
        <taxon>Hexacorallia</taxon>
        <taxon>Scleractinia</taxon>
        <taxon>Astrocoeniina</taxon>
        <taxon>Pocilloporidae</taxon>
        <taxon>Pocillopora</taxon>
    </lineage>
</organism>
<dbReference type="Pfam" id="PF25987">
    <property type="entry name" value="PRRT3"/>
    <property type="match status" value="1"/>
</dbReference>
<evidence type="ECO:0000256" key="2">
    <source>
        <dbReference type="ARBA" id="ARBA00022553"/>
    </source>
</evidence>
<name>A0A3M6U9D7_POCDA</name>
<evidence type="ECO:0000259" key="8">
    <source>
        <dbReference type="Pfam" id="PF25987"/>
    </source>
</evidence>
<dbReference type="OMA" id="HEAKAMI"/>
<dbReference type="STRING" id="46731.A0A3M6U9D7"/>
<feature type="transmembrane region" description="Helical" evidence="7">
    <location>
        <begin position="139"/>
        <end position="161"/>
    </location>
</feature>
<keyword evidence="10" id="KW-1185">Reference proteome</keyword>
<sequence length="312" mass="35247">MVENEKPWPEPAPDWPSARKTWKLAWPFHIYLFTALNVLVVIRGTYDLVKRGKTHSRRKDHRFLMNLLLILFGFSRTMYLLWNPYESDPDVAKTVLVICIVTFGIGTACIVSAFSFVLLIVLESTRISLAPSKFQNRGFLLGLSIVNILYVIVSDLIVANFHEAKAMIIVCQVMFAAWGFLIAIGFITAAARLWRNLKASRQTSQYDPVLAAESKKVRRLVSLLYSSSFCGVLMFSTIVYSAFGATGVNNESGLVRSWPWIAVKTLMRTLEVLMCLLIYLVALKTRTSKPTKNNQISNDSTLERVNCSTQTF</sequence>
<evidence type="ECO:0000256" key="7">
    <source>
        <dbReference type="SAM" id="Phobius"/>
    </source>
</evidence>
<evidence type="ECO:0000313" key="10">
    <source>
        <dbReference type="Proteomes" id="UP000275408"/>
    </source>
</evidence>
<feature type="transmembrane region" description="Helical" evidence="7">
    <location>
        <begin position="94"/>
        <end position="119"/>
    </location>
</feature>
<feature type="transmembrane region" description="Helical" evidence="7">
    <location>
        <begin position="63"/>
        <end position="82"/>
    </location>
</feature>
<keyword evidence="3 7" id="KW-0812">Transmembrane</keyword>
<keyword evidence="2" id="KW-0597">Phosphoprotein</keyword>
<dbReference type="PANTHER" id="PTHR35578:SF6">
    <property type="entry name" value="PROLINE-RICH TRANSMEMBRANE PROTEIN 4"/>
    <property type="match status" value="1"/>
</dbReference>
<dbReference type="EMBL" id="RCHS01002005">
    <property type="protein sequence ID" value="RMX50159.1"/>
    <property type="molecule type" value="Genomic_DNA"/>
</dbReference>
<dbReference type="AlphaFoldDB" id="A0A3M6U9D7"/>
<evidence type="ECO:0000313" key="9">
    <source>
        <dbReference type="EMBL" id="RMX50159.1"/>
    </source>
</evidence>
<gene>
    <name evidence="9" type="ORF">pdam_00004792</name>
</gene>
<evidence type="ECO:0000256" key="3">
    <source>
        <dbReference type="ARBA" id="ARBA00022692"/>
    </source>
</evidence>
<dbReference type="Proteomes" id="UP000275408">
    <property type="component" value="Unassembled WGS sequence"/>
</dbReference>
<evidence type="ECO:0000256" key="5">
    <source>
        <dbReference type="ARBA" id="ARBA00022989"/>
    </source>
</evidence>
<keyword evidence="5 7" id="KW-1133">Transmembrane helix</keyword>
<keyword evidence="6 7" id="KW-0472">Membrane</keyword>
<feature type="transmembrane region" description="Helical" evidence="7">
    <location>
        <begin position="24"/>
        <end position="42"/>
    </location>
</feature>
<accession>A0A3M6U9D7</accession>
<comment type="subcellular location">
    <subcellularLocation>
        <location evidence="1">Membrane</location>
        <topology evidence="1">Multi-pass membrane protein</topology>
    </subcellularLocation>
</comment>
<feature type="transmembrane region" description="Helical" evidence="7">
    <location>
        <begin position="265"/>
        <end position="283"/>
    </location>
</feature>
<proteinExistence type="predicted"/>
<feature type="transmembrane region" description="Helical" evidence="7">
    <location>
        <begin position="167"/>
        <end position="191"/>
    </location>
</feature>
<evidence type="ECO:0000256" key="1">
    <source>
        <dbReference type="ARBA" id="ARBA00004141"/>
    </source>
</evidence>
<dbReference type="OrthoDB" id="10066605at2759"/>
<dbReference type="PANTHER" id="PTHR35578">
    <property type="entry name" value="PROLINE-RICH TRANSMEMBRANE PROTEIN 4-RELATED"/>
    <property type="match status" value="1"/>
</dbReference>